<proteinExistence type="predicted"/>
<name>A0A914ZEG2_PARUN</name>
<sequence length="149" mass="17056">MKMHGCLSNNFYAFLHSQKSVLRLHFRANRGQRICGSRKLTSSKNCNVPSKRSFFRVLQTPFWLKLHNTADTLADLFALLETRLSDVVINSHLMSAMSNSLPPFSSLFYRFLCDKAALGKARHCFFPSFPQSKLNIEVRTNSDSFLIYG</sequence>
<dbReference type="AlphaFoldDB" id="A0A914ZEG2"/>
<evidence type="ECO:0000313" key="1">
    <source>
        <dbReference type="Proteomes" id="UP000887569"/>
    </source>
</evidence>
<reference evidence="2" key="1">
    <citation type="submission" date="2022-11" db="UniProtKB">
        <authorList>
            <consortium name="WormBaseParasite"/>
        </authorList>
    </citation>
    <scope>IDENTIFICATION</scope>
</reference>
<dbReference type="Proteomes" id="UP000887569">
    <property type="component" value="Unplaced"/>
</dbReference>
<keyword evidence="1" id="KW-1185">Reference proteome</keyword>
<organism evidence="1 2">
    <name type="scientific">Parascaris univalens</name>
    <name type="common">Nematode worm</name>
    <dbReference type="NCBI Taxonomy" id="6257"/>
    <lineage>
        <taxon>Eukaryota</taxon>
        <taxon>Metazoa</taxon>
        <taxon>Ecdysozoa</taxon>
        <taxon>Nematoda</taxon>
        <taxon>Chromadorea</taxon>
        <taxon>Rhabditida</taxon>
        <taxon>Spirurina</taxon>
        <taxon>Ascaridomorpha</taxon>
        <taxon>Ascaridoidea</taxon>
        <taxon>Ascarididae</taxon>
        <taxon>Parascaris</taxon>
    </lineage>
</organism>
<dbReference type="WBParaSite" id="PgB02X_g131_t01">
    <property type="protein sequence ID" value="PgB02X_g131_t01"/>
    <property type="gene ID" value="PgB02X_g131"/>
</dbReference>
<protein>
    <submittedName>
        <fullName evidence="2">Uncharacterized protein</fullName>
    </submittedName>
</protein>
<evidence type="ECO:0000313" key="2">
    <source>
        <dbReference type="WBParaSite" id="PgB02X_g131_t01"/>
    </source>
</evidence>
<accession>A0A914ZEG2</accession>